<dbReference type="GO" id="GO:0006396">
    <property type="term" value="P:RNA processing"/>
    <property type="evidence" value="ECO:0007669"/>
    <property type="project" value="InterPro"/>
</dbReference>
<evidence type="ECO:0000256" key="2">
    <source>
        <dbReference type="ARBA" id="ARBA00007404"/>
    </source>
</evidence>
<dbReference type="SUPFAM" id="SSF55666">
    <property type="entry name" value="Ribonuclease PH domain 2-like"/>
    <property type="match status" value="2"/>
</dbReference>
<evidence type="ECO:0000256" key="8">
    <source>
        <dbReference type="ARBA" id="ARBA00022884"/>
    </source>
</evidence>
<evidence type="ECO:0000313" key="12">
    <source>
        <dbReference type="EMBL" id="HFC98026.1"/>
    </source>
</evidence>
<keyword evidence="8 9" id="KW-0694">RNA-binding</keyword>
<dbReference type="NCBIfam" id="TIGR03591">
    <property type="entry name" value="polynuc_phos"/>
    <property type="match status" value="1"/>
</dbReference>
<comment type="catalytic activity">
    <reaction evidence="9">
        <text>RNA(n+1) + phosphate = RNA(n) + a ribonucleoside 5'-diphosphate</text>
        <dbReference type="Rhea" id="RHEA:22096"/>
        <dbReference type="Rhea" id="RHEA-COMP:14527"/>
        <dbReference type="Rhea" id="RHEA-COMP:17342"/>
        <dbReference type="ChEBI" id="CHEBI:43474"/>
        <dbReference type="ChEBI" id="CHEBI:57930"/>
        <dbReference type="ChEBI" id="CHEBI:140395"/>
        <dbReference type="EC" id="2.7.7.8"/>
    </reaction>
</comment>
<reference evidence="12" key="1">
    <citation type="journal article" date="2020" name="mSystems">
        <title>Genome- and Community-Level Interaction Insights into Carbon Utilization and Element Cycling Functions of Hydrothermarchaeota in Hydrothermal Sediment.</title>
        <authorList>
            <person name="Zhou Z."/>
            <person name="Liu Y."/>
            <person name="Xu W."/>
            <person name="Pan J."/>
            <person name="Luo Z.H."/>
            <person name="Li M."/>
        </authorList>
    </citation>
    <scope>NUCLEOTIDE SEQUENCE [LARGE SCALE GENOMIC DNA]</scope>
    <source>
        <strain evidence="12">HyVt-483</strain>
    </source>
</reference>
<evidence type="ECO:0000256" key="1">
    <source>
        <dbReference type="ARBA" id="ARBA00004496"/>
    </source>
</evidence>
<dbReference type="GO" id="GO:0000287">
    <property type="term" value="F:magnesium ion binding"/>
    <property type="evidence" value="ECO:0007669"/>
    <property type="project" value="UniProtKB-UniRule"/>
</dbReference>
<dbReference type="PANTHER" id="PTHR11252:SF0">
    <property type="entry name" value="POLYRIBONUCLEOTIDE NUCLEOTIDYLTRANSFERASE 1, MITOCHONDRIAL"/>
    <property type="match status" value="1"/>
</dbReference>
<comment type="function">
    <text evidence="9">Involved in mRNA degradation. Catalyzes the phosphorolysis of single-stranded polyribonucleotides processively in the 3'- to 5'-direction.</text>
</comment>
<dbReference type="SMART" id="SM00316">
    <property type="entry name" value="S1"/>
    <property type="match status" value="1"/>
</dbReference>
<comment type="similarity">
    <text evidence="2 9">Belongs to the polyribonucleotide nucleotidyltransferase family.</text>
</comment>
<dbReference type="FunFam" id="3.30.230.70:FF:000002">
    <property type="entry name" value="Polyribonucleotide nucleotidyltransferase"/>
    <property type="match status" value="1"/>
</dbReference>
<accession>A0A7C3H1B6</accession>
<dbReference type="Gene3D" id="3.30.1370.10">
    <property type="entry name" value="K Homology domain, type 1"/>
    <property type="match status" value="1"/>
</dbReference>
<sequence length="712" mass="79127">MYRVETEINGRRFRLETGRVAKQAHGSVLVSYGDTMVLVTVVASEETRELDFLPLTVEYQEMYYAAGCISGGYFKRELGRPSEKEVITARLIDRPIRPLFPKKWRHETQVIATVLSLDPEIDPDILAITGASAALELSPLPFRGPIAAVRVGRVNGNLILNPTAEELRESDLNIVVAGGEEAIVMVEGMAREVPESVMEEALFFAHQGLKPLLDLQKELREKAGVPKIPFEEPPEDEALKQRVFSLAEERLTEILHTPGKQDRNRKRKELFRTVLSLLGEEAVGREAEIREYLEELEKIRMREMILTQGRRVDGRGPEEVRPISCEVSVLPRTHGSALFTRGETQVLAVTTLGSPEEEQRLDLPGEEIFKHFMLHYNFPPFCVGEVKPLRGPSRREIGHGMLAERALTPVIPGEEEFPYTIRVVSDVLESNGSSSMATVCGATLSLMDAGVPIKDMVAGVAMGLVKEGDRVVVLTDILGDEDRMGDMDFKVAGTEKGITAFQMDVKVPGITREIMARALEQARRARLFILEKMRQTLSRPREKLSVYAPRVLTVAINPEKVGQVIGPGGKTIKGIIAACGDVKIDIDDQTGLVRIYSSDLASAEKAARMIEELTQEAEVGKLYLGKVTRVTDFGAFVELFPGTVGLIHISQLDHRRVRKVTDILNEGDEVLVKVIDIDKAGRIKLSRKAALEESMREVESSPSSQEEDRERP</sequence>
<keyword evidence="6 9" id="KW-0479">Metal-binding</keyword>
<dbReference type="Gene3D" id="2.40.50.140">
    <property type="entry name" value="Nucleic acid-binding proteins"/>
    <property type="match status" value="1"/>
</dbReference>
<evidence type="ECO:0000256" key="4">
    <source>
        <dbReference type="ARBA" id="ARBA00022679"/>
    </source>
</evidence>
<dbReference type="SUPFAM" id="SSF54791">
    <property type="entry name" value="Eukaryotic type KH-domain (KH-domain type I)"/>
    <property type="match status" value="1"/>
</dbReference>
<organism evidence="12">
    <name type="scientific">Thermosulfurimonas dismutans</name>
    <dbReference type="NCBI Taxonomy" id="999894"/>
    <lineage>
        <taxon>Bacteria</taxon>
        <taxon>Pseudomonadati</taxon>
        <taxon>Thermodesulfobacteriota</taxon>
        <taxon>Thermodesulfobacteria</taxon>
        <taxon>Thermodesulfobacteriales</taxon>
        <taxon>Thermodesulfobacteriaceae</taxon>
        <taxon>Thermosulfurimonas</taxon>
    </lineage>
</organism>
<dbReference type="HAMAP" id="MF_01595">
    <property type="entry name" value="PNPase"/>
    <property type="match status" value="1"/>
</dbReference>
<dbReference type="InterPro" id="IPR036456">
    <property type="entry name" value="PNPase_PH_RNA-bd_sf"/>
</dbReference>
<dbReference type="InterPro" id="IPR036345">
    <property type="entry name" value="ExoRNase_PH_dom2_sf"/>
</dbReference>
<dbReference type="SUPFAM" id="SSF54211">
    <property type="entry name" value="Ribosomal protein S5 domain 2-like"/>
    <property type="match status" value="2"/>
</dbReference>
<dbReference type="PROSITE" id="PS50126">
    <property type="entry name" value="S1"/>
    <property type="match status" value="1"/>
</dbReference>
<dbReference type="InterPro" id="IPR015848">
    <property type="entry name" value="PNPase_PH_RNA-bd_bac/org-type"/>
</dbReference>
<dbReference type="FunFam" id="2.40.50.140:FF:000023">
    <property type="entry name" value="Polyribonucleotide nucleotidyltransferase"/>
    <property type="match status" value="1"/>
</dbReference>
<dbReference type="InterPro" id="IPR003029">
    <property type="entry name" value="S1_domain"/>
</dbReference>
<feature type="binding site" evidence="9">
    <location>
        <position position="488"/>
    </location>
    <ligand>
        <name>Mg(2+)</name>
        <dbReference type="ChEBI" id="CHEBI:18420"/>
    </ligand>
</feature>
<dbReference type="PANTHER" id="PTHR11252">
    <property type="entry name" value="POLYRIBONUCLEOTIDE NUCLEOTIDYLTRANSFERASE"/>
    <property type="match status" value="1"/>
</dbReference>
<name>A0A7C3H1B6_9BACT</name>
<dbReference type="SUPFAM" id="SSF50249">
    <property type="entry name" value="Nucleic acid-binding proteins"/>
    <property type="match status" value="1"/>
</dbReference>
<keyword evidence="7 9" id="KW-0460">Magnesium</keyword>
<comment type="subcellular location">
    <subcellularLocation>
        <location evidence="1 9">Cytoplasm</location>
    </subcellularLocation>
</comment>
<feature type="region of interest" description="Disordered" evidence="10">
    <location>
        <begin position="693"/>
        <end position="712"/>
    </location>
</feature>
<evidence type="ECO:0000259" key="11">
    <source>
        <dbReference type="PROSITE" id="PS50126"/>
    </source>
</evidence>
<dbReference type="NCBIfam" id="NF008805">
    <property type="entry name" value="PRK11824.1"/>
    <property type="match status" value="1"/>
</dbReference>
<comment type="cofactor">
    <cofactor evidence="9">
        <name>Mg(2+)</name>
        <dbReference type="ChEBI" id="CHEBI:18420"/>
    </cofactor>
</comment>
<dbReference type="Pfam" id="PF03725">
    <property type="entry name" value="RNase_PH_C"/>
    <property type="match status" value="2"/>
</dbReference>
<dbReference type="InterPro" id="IPR004087">
    <property type="entry name" value="KH_dom"/>
</dbReference>
<dbReference type="CDD" id="cd04472">
    <property type="entry name" value="S1_PNPase"/>
    <property type="match status" value="1"/>
</dbReference>
<dbReference type="CDD" id="cd02393">
    <property type="entry name" value="KH-I_PNPase"/>
    <property type="match status" value="1"/>
</dbReference>
<dbReference type="InterPro" id="IPR012340">
    <property type="entry name" value="NA-bd_OB-fold"/>
</dbReference>
<dbReference type="GO" id="GO:0003723">
    <property type="term" value="F:RNA binding"/>
    <property type="evidence" value="ECO:0007669"/>
    <property type="project" value="UniProtKB-UniRule"/>
</dbReference>
<dbReference type="InterPro" id="IPR020568">
    <property type="entry name" value="Ribosomal_Su5_D2-typ_SF"/>
</dbReference>
<dbReference type="EMBL" id="DRMH01000078">
    <property type="protein sequence ID" value="HFC98026.1"/>
    <property type="molecule type" value="Genomic_DNA"/>
</dbReference>
<comment type="caution">
    <text evidence="12">The sequence shown here is derived from an EMBL/GenBank/DDBJ whole genome shotgun (WGS) entry which is preliminary data.</text>
</comment>
<dbReference type="InterPro" id="IPR001247">
    <property type="entry name" value="ExoRNase_PH_dom1"/>
</dbReference>
<evidence type="ECO:0000256" key="5">
    <source>
        <dbReference type="ARBA" id="ARBA00022695"/>
    </source>
</evidence>
<dbReference type="InterPro" id="IPR015847">
    <property type="entry name" value="ExoRNase_PH_dom2"/>
</dbReference>
<dbReference type="FunFam" id="3.30.230.70:FF:000001">
    <property type="entry name" value="Polyribonucleotide nucleotidyltransferase"/>
    <property type="match status" value="1"/>
</dbReference>
<dbReference type="AlphaFoldDB" id="A0A7C3H1B6"/>
<dbReference type="Proteomes" id="UP000886043">
    <property type="component" value="Unassembled WGS sequence"/>
</dbReference>
<proteinExistence type="inferred from homology"/>
<dbReference type="InterPro" id="IPR012162">
    <property type="entry name" value="PNPase"/>
</dbReference>
<dbReference type="Pfam" id="PF03726">
    <property type="entry name" value="PNPase"/>
    <property type="match status" value="1"/>
</dbReference>
<dbReference type="Pfam" id="PF00575">
    <property type="entry name" value="S1"/>
    <property type="match status" value="1"/>
</dbReference>
<dbReference type="InterPro" id="IPR004088">
    <property type="entry name" value="KH_dom_type_1"/>
</dbReference>
<evidence type="ECO:0000256" key="7">
    <source>
        <dbReference type="ARBA" id="ARBA00022842"/>
    </source>
</evidence>
<dbReference type="Gene3D" id="3.30.230.70">
    <property type="entry name" value="GHMP Kinase, N-terminal domain"/>
    <property type="match status" value="2"/>
</dbReference>
<evidence type="ECO:0000256" key="9">
    <source>
        <dbReference type="HAMAP-Rule" id="MF_01595"/>
    </source>
</evidence>
<feature type="domain" description="S1 motif" evidence="11">
    <location>
        <begin position="620"/>
        <end position="688"/>
    </location>
</feature>
<dbReference type="CDD" id="cd11364">
    <property type="entry name" value="RNase_PH_PNPase_2"/>
    <property type="match status" value="1"/>
</dbReference>
<dbReference type="EC" id="2.7.7.8" evidence="9"/>
<dbReference type="GO" id="GO:0004654">
    <property type="term" value="F:polyribonucleotide nucleotidyltransferase activity"/>
    <property type="evidence" value="ECO:0007669"/>
    <property type="project" value="UniProtKB-UniRule"/>
</dbReference>
<gene>
    <name evidence="9 12" type="primary">pnp</name>
    <name evidence="12" type="ORF">ENJ40_06165</name>
</gene>
<evidence type="ECO:0000256" key="3">
    <source>
        <dbReference type="ARBA" id="ARBA00022490"/>
    </source>
</evidence>
<keyword evidence="3 9" id="KW-0963">Cytoplasm</keyword>
<dbReference type="CDD" id="cd11363">
    <property type="entry name" value="RNase_PH_PNPase_1"/>
    <property type="match status" value="1"/>
</dbReference>
<keyword evidence="4 9" id="KW-0808">Transferase</keyword>
<dbReference type="Pfam" id="PF00013">
    <property type="entry name" value="KH_1"/>
    <property type="match status" value="1"/>
</dbReference>
<evidence type="ECO:0000256" key="10">
    <source>
        <dbReference type="SAM" id="MobiDB-lite"/>
    </source>
</evidence>
<dbReference type="GO" id="GO:0005829">
    <property type="term" value="C:cytosol"/>
    <property type="evidence" value="ECO:0007669"/>
    <property type="project" value="UniProtKB-ARBA"/>
</dbReference>
<dbReference type="GO" id="GO:0006402">
    <property type="term" value="P:mRNA catabolic process"/>
    <property type="evidence" value="ECO:0007669"/>
    <property type="project" value="UniProtKB-UniRule"/>
</dbReference>
<dbReference type="PIRSF" id="PIRSF005499">
    <property type="entry name" value="PNPase"/>
    <property type="match status" value="1"/>
</dbReference>
<dbReference type="PROSITE" id="PS50084">
    <property type="entry name" value="KH_TYPE_1"/>
    <property type="match status" value="1"/>
</dbReference>
<dbReference type="GO" id="GO:0000175">
    <property type="term" value="F:3'-5'-RNA exonuclease activity"/>
    <property type="evidence" value="ECO:0007669"/>
    <property type="project" value="TreeGrafter"/>
</dbReference>
<protein>
    <recommendedName>
        <fullName evidence="9">Polyribonucleotide nucleotidyltransferase</fullName>
        <ecNumber evidence="9">2.7.7.8</ecNumber>
    </recommendedName>
    <alternativeName>
        <fullName evidence="9">Polynucleotide phosphorylase</fullName>
        <shortName evidence="9">PNPase</shortName>
    </alternativeName>
</protein>
<keyword evidence="5 9" id="KW-0548">Nucleotidyltransferase</keyword>
<dbReference type="Pfam" id="PF01138">
    <property type="entry name" value="RNase_PH"/>
    <property type="match status" value="2"/>
</dbReference>
<dbReference type="SMART" id="SM00322">
    <property type="entry name" value="KH"/>
    <property type="match status" value="1"/>
</dbReference>
<evidence type="ECO:0000256" key="6">
    <source>
        <dbReference type="ARBA" id="ARBA00022723"/>
    </source>
</evidence>
<dbReference type="InterPro" id="IPR036612">
    <property type="entry name" value="KH_dom_type_1_sf"/>
</dbReference>
<dbReference type="InterPro" id="IPR027408">
    <property type="entry name" value="PNPase/RNase_PH_dom_sf"/>
</dbReference>
<dbReference type="FunFam" id="3.30.1370.10:FF:000001">
    <property type="entry name" value="Polyribonucleotide nucleotidyltransferase"/>
    <property type="match status" value="1"/>
</dbReference>
<dbReference type="SUPFAM" id="SSF46915">
    <property type="entry name" value="Polynucleotide phosphorylase/guanosine pentaphosphate synthase (PNPase/GPSI), domain 3"/>
    <property type="match status" value="1"/>
</dbReference>
<feature type="binding site" evidence="9">
    <location>
        <position position="482"/>
    </location>
    <ligand>
        <name>Mg(2+)</name>
        <dbReference type="ChEBI" id="CHEBI:18420"/>
    </ligand>
</feature>